<dbReference type="Pfam" id="PF02665">
    <property type="entry name" value="Nitrate_red_gam"/>
    <property type="match status" value="1"/>
</dbReference>
<comment type="subcellular location">
    <subcellularLocation>
        <location evidence="1">Cell membrane</location>
        <topology evidence="1">Multi-pass membrane protein</topology>
    </subcellularLocation>
</comment>
<gene>
    <name evidence="9" type="primary">hdrE</name>
    <name evidence="9" type="ORF">MPEBLZ_01017</name>
</gene>
<feature type="transmembrane region" description="Helical" evidence="7">
    <location>
        <begin position="182"/>
        <end position="204"/>
    </location>
</feature>
<evidence type="ECO:0000256" key="7">
    <source>
        <dbReference type="SAM" id="Phobius"/>
    </source>
</evidence>
<dbReference type="Gene3D" id="1.20.950.20">
    <property type="entry name" value="Transmembrane di-heme cytochromes, Chain C"/>
    <property type="match status" value="1"/>
</dbReference>
<keyword evidence="6 7" id="KW-0472">Membrane</keyword>
<reference evidence="9 10" key="1">
    <citation type="submission" date="2015-09" db="EMBL/GenBank/DDBJ databases">
        <title>A metagenomics-based metabolic model of nitrate-dependent anaerobic oxidation of methane by Methanoperedens-like archaea.</title>
        <authorList>
            <person name="Arshad A."/>
            <person name="Speth D.R."/>
            <person name="De Graaf R.M."/>
            <person name="Op Den Camp H.J."/>
            <person name="Jetten M.S."/>
            <person name="Welte C.U."/>
        </authorList>
    </citation>
    <scope>NUCLEOTIDE SEQUENCE [LARGE SCALE GENOMIC DNA]</scope>
</reference>
<feature type="transmembrane region" description="Helical" evidence="7">
    <location>
        <begin position="224"/>
        <end position="246"/>
    </location>
</feature>
<evidence type="ECO:0000313" key="10">
    <source>
        <dbReference type="Proteomes" id="UP000050360"/>
    </source>
</evidence>
<feature type="transmembrane region" description="Helical" evidence="7">
    <location>
        <begin position="101"/>
        <end position="124"/>
    </location>
</feature>
<dbReference type="InterPro" id="IPR036197">
    <property type="entry name" value="NarG-like_sf"/>
</dbReference>
<dbReference type="EMBL" id="LKCM01000095">
    <property type="protein sequence ID" value="KPQ44384.1"/>
    <property type="molecule type" value="Genomic_DNA"/>
</dbReference>
<organism evidence="9 10">
    <name type="scientific">Candidatus Methanoperedens nitratireducens</name>
    <dbReference type="NCBI Taxonomy" id="1392998"/>
    <lineage>
        <taxon>Archaea</taxon>
        <taxon>Methanobacteriati</taxon>
        <taxon>Methanobacteriota</taxon>
        <taxon>Stenosarchaea group</taxon>
        <taxon>Methanomicrobia</taxon>
        <taxon>Methanosarcinales</taxon>
        <taxon>ANME-2 cluster</taxon>
        <taxon>Candidatus Methanoperedentaceae</taxon>
        <taxon>Candidatus Methanoperedens</taxon>
    </lineage>
</organism>
<dbReference type="InterPro" id="IPR023234">
    <property type="entry name" value="NarG-like_domain"/>
</dbReference>
<evidence type="ECO:0000313" key="9">
    <source>
        <dbReference type="EMBL" id="KPQ44384.1"/>
    </source>
</evidence>
<protein>
    <submittedName>
        <fullName evidence="9">Membrane-bound heterodisulfide reductase subunit hdrE</fullName>
    </submittedName>
</protein>
<evidence type="ECO:0000256" key="4">
    <source>
        <dbReference type="ARBA" id="ARBA00022989"/>
    </source>
</evidence>
<evidence type="ECO:0000259" key="8">
    <source>
        <dbReference type="Pfam" id="PF02665"/>
    </source>
</evidence>
<feature type="domain" description="NarG-like" evidence="8">
    <location>
        <begin position="152"/>
        <end position="263"/>
    </location>
</feature>
<accession>A0A0P8A878</accession>
<keyword evidence="5" id="KW-0560">Oxidoreductase</keyword>
<name>A0A0P8A878_9EURY</name>
<evidence type="ECO:0000256" key="3">
    <source>
        <dbReference type="ARBA" id="ARBA00022692"/>
    </source>
</evidence>
<feature type="transmembrane region" description="Helical" evidence="7">
    <location>
        <begin position="152"/>
        <end position="170"/>
    </location>
</feature>
<dbReference type="AlphaFoldDB" id="A0A0P8A878"/>
<evidence type="ECO:0000256" key="1">
    <source>
        <dbReference type="ARBA" id="ARBA00004651"/>
    </source>
</evidence>
<dbReference type="SUPFAM" id="SSF103501">
    <property type="entry name" value="Respiratory nitrate reductase 1 gamma chain"/>
    <property type="match status" value="1"/>
</dbReference>
<evidence type="ECO:0000256" key="2">
    <source>
        <dbReference type="ARBA" id="ARBA00022475"/>
    </source>
</evidence>
<comment type="caution">
    <text evidence="9">The sequence shown here is derived from an EMBL/GenBank/DDBJ whole genome shotgun (WGS) entry which is preliminary data.</text>
</comment>
<proteinExistence type="predicted"/>
<dbReference type="Proteomes" id="UP000050360">
    <property type="component" value="Unassembled WGS sequence"/>
</dbReference>
<sequence length="268" mass="30130">MATEGLTIFGKTVFDTLFIDYRIMVIAAIISIILFIVGIYIQLDKWGRGIPEGATKPYGAWGALKMIISRIFEKGLGHALEVLVLDVAFQRRTYRRRKLEWLMHILIFWGWVGLLILTIIAAIAEFYGPFALGAGPEFFINMWKSLELPNDIFGYMLVAGIIIAMARRLFSTGKDVQARNADIDWILIIGLLIVVITGFYAQGIREAADIERAVIPVYEAEAPGFFNNITVLFHEVFTLLFCVAYIPFSKSFHMLTAPLTILVNQGGE</sequence>
<keyword evidence="2" id="KW-1003">Cell membrane</keyword>
<keyword evidence="4 7" id="KW-1133">Transmembrane helix</keyword>
<dbReference type="GO" id="GO:0005886">
    <property type="term" value="C:plasma membrane"/>
    <property type="evidence" value="ECO:0007669"/>
    <property type="project" value="UniProtKB-SubCell"/>
</dbReference>
<dbReference type="GO" id="GO:0016491">
    <property type="term" value="F:oxidoreductase activity"/>
    <property type="evidence" value="ECO:0007669"/>
    <property type="project" value="UniProtKB-KW"/>
</dbReference>
<feature type="transmembrane region" description="Helical" evidence="7">
    <location>
        <begin position="21"/>
        <end position="41"/>
    </location>
</feature>
<evidence type="ECO:0000256" key="6">
    <source>
        <dbReference type="ARBA" id="ARBA00023136"/>
    </source>
</evidence>
<evidence type="ECO:0000256" key="5">
    <source>
        <dbReference type="ARBA" id="ARBA00023002"/>
    </source>
</evidence>
<keyword evidence="3 7" id="KW-0812">Transmembrane</keyword>